<dbReference type="PANTHER" id="PTHR38731">
    <property type="entry name" value="LIPL45-RELATED LIPOPROTEIN-RELATED"/>
    <property type="match status" value="1"/>
</dbReference>
<feature type="chain" id="PRO_5014813271" description="FecR protein domain-containing protein" evidence="1">
    <location>
        <begin position="24"/>
        <end position="265"/>
    </location>
</feature>
<dbReference type="AlphaFoldDB" id="A0A2N1PVC9"/>
<dbReference type="InterPro" id="IPR006860">
    <property type="entry name" value="FecR"/>
</dbReference>
<feature type="signal peptide" evidence="1">
    <location>
        <begin position="1"/>
        <end position="23"/>
    </location>
</feature>
<comment type="caution">
    <text evidence="3">The sequence shown here is derived from an EMBL/GenBank/DDBJ whole genome shotgun (WGS) entry which is preliminary data.</text>
</comment>
<proteinExistence type="predicted"/>
<keyword evidence="1" id="KW-0732">Signal</keyword>
<evidence type="ECO:0000313" key="3">
    <source>
        <dbReference type="EMBL" id="PKK92294.1"/>
    </source>
</evidence>
<organism evidence="3 4">
    <name type="scientific">Candidatus Wallbacteria bacterium HGW-Wallbacteria-1</name>
    <dbReference type="NCBI Taxonomy" id="2013854"/>
    <lineage>
        <taxon>Bacteria</taxon>
        <taxon>Candidatus Walliibacteriota</taxon>
    </lineage>
</organism>
<evidence type="ECO:0000256" key="1">
    <source>
        <dbReference type="SAM" id="SignalP"/>
    </source>
</evidence>
<gene>
    <name evidence="3" type="ORF">CVV64_02450</name>
</gene>
<reference evidence="3 4" key="1">
    <citation type="journal article" date="2017" name="ISME J.">
        <title>Potential for microbial H2 and metal transformations associated with novel bacteria and archaea in deep terrestrial subsurface sediments.</title>
        <authorList>
            <person name="Hernsdorf A.W."/>
            <person name="Amano Y."/>
            <person name="Miyakawa K."/>
            <person name="Ise K."/>
            <person name="Suzuki Y."/>
            <person name="Anantharaman K."/>
            <person name="Probst A."/>
            <person name="Burstein D."/>
            <person name="Thomas B.C."/>
            <person name="Banfield J.F."/>
        </authorList>
    </citation>
    <scope>NUCLEOTIDE SEQUENCE [LARGE SCALE GENOMIC DNA]</scope>
    <source>
        <strain evidence="3">HGW-Wallbacteria-1</strain>
    </source>
</reference>
<dbReference type="Gene3D" id="2.60.120.1440">
    <property type="match status" value="1"/>
</dbReference>
<feature type="domain" description="FecR protein" evidence="2">
    <location>
        <begin position="64"/>
        <end position="152"/>
    </location>
</feature>
<sequence length="265" mass="28477">MKLNRNTLISLLVVVVLALPAMASERTLVGKLEIINGQVQRLSNAELSFDWKGISSGNEIFVGDKLKTAGSTLAKVVYSDSTEMKLREHTFVEFRDDAIRLLIGDVWVSMVKRGSTFEVRTPAIVAGVRGTKFAVDVESSGASRVSVTEGRVAVRAMGSPREILVDAGQYTECAADSEPAPPASLDRAALAGEWNDSSIASVQKGHASEQSAGVDADELQKARSEYLNVIFEINALKGAGKTVPADLEQRLNAAKKRMKSARGSR</sequence>
<accession>A0A2N1PVC9</accession>
<evidence type="ECO:0000313" key="4">
    <source>
        <dbReference type="Proteomes" id="UP000233256"/>
    </source>
</evidence>
<dbReference type="Proteomes" id="UP000233256">
    <property type="component" value="Unassembled WGS sequence"/>
</dbReference>
<dbReference type="EMBL" id="PGXC01000001">
    <property type="protein sequence ID" value="PKK92294.1"/>
    <property type="molecule type" value="Genomic_DNA"/>
</dbReference>
<protein>
    <recommendedName>
        <fullName evidence="2">FecR protein domain-containing protein</fullName>
    </recommendedName>
</protein>
<name>A0A2N1PVC9_9BACT</name>
<evidence type="ECO:0000259" key="2">
    <source>
        <dbReference type="Pfam" id="PF04773"/>
    </source>
</evidence>
<dbReference type="Pfam" id="PF04773">
    <property type="entry name" value="FecR"/>
    <property type="match status" value="1"/>
</dbReference>